<reference evidence="1 2" key="1">
    <citation type="journal article" date="2004" name="Nucleic Acids Res.">
        <title>Genome sequence of Symbiobacterium thermophilum, an uncultivable bacterium that depends on microbial commensalism.</title>
        <authorList>
            <person name="Ueda K."/>
            <person name="Yamashita A."/>
            <person name="Ishikawa J."/>
            <person name="Shimada M."/>
            <person name="Watsuji T."/>
            <person name="Morimura K."/>
            <person name="Ikeda H."/>
            <person name="Hattori M."/>
            <person name="Beppu T."/>
        </authorList>
    </citation>
    <scope>NUCLEOTIDE SEQUENCE [LARGE SCALE GENOMIC DNA]</scope>
    <source>
        <strain evidence="2">T / IAM 14863</strain>
    </source>
</reference>
<proteinExistence type="predicted"/>
<dbReference type="STRING" id="292459.STH999"/>
<evidence type="ECO:0000313" key="1">
    <source>
        <dbReference type="EMBL" id="BAD39984.1"/>
    </source>
</evidence>
<accession>Q67QQ9</accession>
<dbReference type="KEGG" id="sth:STH999"/>
<sequence length="71" mass="8548">MEWPHAYWEVPAMSEILPPEVRQKIDEWEIRQRYNPVDVEKVEGNLRMTKVRRTIPVTQHFHANHPGETSR</sequence>
<name>Q67QQ9_SYMTH</name>
<protein>
    <submittedName>
        <fullName evidence="1">Uncharacterized protein</fullName>
    </submittedName>
</protein>
<dbReference type="EMBL" id="AP006840">
    <property type="protein sequence ID" value="BAD39984.1"/>
    <property type="molecule type" value="Genomic_DNA"/>
</dbReference>
<evidence type="ECO:0000313" key="2">
    <source>
        <dbReference type="Proteomes" id="UP000000417"/>
    </source>
</evidence>
<dbReference type="AlphaFoldDB" id="Q67QQ9"/>
<dbReference type="HOGENOM" id="CLU_2738573_0_0_9"/>
<keyword evidence="2" id="KW-1185">Reference proteome</keyword>
<organism evidence="1 2">
    <name type="scientific">Symbiobacterium thermophilum (strain DSM 24528 / JCM 14929 / IAM 14863 / T)</name>
    <dbReference type="NCBI Taxonomy" id="292459"/>
    <lineage>
        <taxon>Bacteria</taxon>
        <taxon>Bacillati</taxon>
        <taxon>Bacillota</taxon>
        <taxon>Clostridia</taxon>
        <taxon>Eubacteriales</taxon>
        <taxon>Symbiobacteriaceae</taxon>
        <taxon>Symbiobacterium</taxon>
    </lineage>
</organism>
<gene>
    <name evidence="1" type="ordered locus">STH999</name>
</gene>
<dbReference type="Proteomes" id="UP000000417">
    <property type="component" value="Chromosome"/>
</dbReference>